<evidence type="ECO:0000313" key="2">
    <source>
        <dbReference type="Proteomes" id="UP000002036"/>
    </source>
</evidence>
<dbReference type="EMBL" id="CU928167">
    <property type="protein sequence ID" value="CAR22067.1"/>
    <property type="molecule type" value="Genomic_DNA"/>
</dbReference>
<name>C5DE56_LACTC</name>
<reference evidence="1 2" key="1">
    <citation type="journal article" date="2009" name="Genome Res.">
        <title>Comparative genomics of protoploid Saccharomycetaceae.</title>
        <authorList>
            <consortium name="The Genolevures Consortium"/>
            <person name="Souciet J.-L."/>
            <person name="Dujon B."/>
            <person name="Gaillardin C."/>
            <person name="Johnston M."/>
            <person name="Baret P.V."/>
            <person name="Cliften P."/>
            <person name="Sherman D.J."/>
            <person name="Weissenbach J."/>
            <person name="Westhof E."/>
            <person name="Wincker P."/>
            <person name="Jubin C."/>
            <person name="Poulain J."/>
            <person name="Barbe V."/>
            <person name="Segurens B."/>
            <person name="Artiguenave F."/>
            <person name="Anthouard V."/>
            <person name="Vacherie B."/>
            <person name="Val M.-E."/>
            <person name="Fulton R.S."/>
            <person name="Minx P."/>
            <person name="Wilson R."/>
            <person name="Durrens P."/>
            <person name="Jean G."/>
            <person name="Marck C."/>
            <person name="Martin T."/>
            <person name="Nikolski M."/>
            <person name="Rolland T."/>
            <person name="Seret M.-L."/>
            <person name="Casaregola S."/>
            <person name="Despons L."/>
            <person name="Fairhead C."/>
            <person name="Fischer G."/>
            <person name="Lafontaine I."/>
            <person name="Leh V."/>
            <person name="Lemaire M."/>
            <person name="de Montigny J."/>
            <person name="Neuveglise C."/>
            <person name="Thierry A."/>
            <person name="Blanc-Lenfle I."/>
            <person name="Bleykasten C."/>
            <person name="Diffels J."/>
            <person name="Fritsch E."/>
            <person name="Frangeul L."/>
            <person name="Goeffon A."/>
            <person name="Jauniaux N."/>
            <person name="Kachouri-Lafond R."/>
            <person name="Payen C."/>
            <person name="Potier S."/>
            <person name="Pribylova L."/>
            <person name="Ozanne C."/>
            <person name="Richard G.-F."/>
            <person name="Sacerdot C."/>
            <person name="Straub M.-L."/>
            <person name="Talla E."/>
        </authorList>
    </citation>
    <scope>NUCLEOTIDE SEQUENCE [LARGE SCALE GENOMIC DNA]</scope>
    <source>
        <strain evidence="2">ATCC 56472 / CBS 6340 / NRRL Y-8284</strain>
    </source>
</reference>
<accession>C5DE56</accession>
<dbReference type="Proteomes" id="UP000002036">
    <property type="component" value="Chromosome C"/>
</dbReference>
<dbReference type="GeneID" id="8291373"/>
<dbReference type="HOGENOM" id="CLU_2360094_0_0_1"/>
<dbReference type="InParanoid" id="C5DE56"/>
<dbReference type="AlphaFoldDB" id="C5DE56"/>
<dbReference type="RefSeq" id="XP_002552505.1">
    <property type="nucleotide sequence ID" value="XM_002552459.1"/>
</dbReference>
<organism evidence="1 2">
    <name type="scientific">Lachancea thermotolerans (strain ATCC 56472 / CBS 6340 / NRRL Y-8284)</name>
    <name type="common">Yeast</name>
    <name type="synonym">Kluyveromyces thermotolerans</name>
    <dbReference type="NCBI Taxonomy" id="559295"/>
    <lineage>
        <taxon>Eukaryota</taxon>
        <taxon>Fungi</taxon>
        <taxon>Dikarya</taxon>
        <taxon>Ascomycota</taxon>
        <taxon>Saccharomycotina</taxon>
        <taxon>Saccharomycetes</taxon>
        <taxon>Saccharomycetales</taxon>
        <taxon>Saccharomycetaceae</taxon>
        <taxon>Lachancea</taxon>
    </lineage>
</organism>
<evidence type="ECO:0000313" key="1">
    <source>
        <dbReference type="EMBL" id="CAR22067.1"/>
    </source>
</evidence>
<sequence length="96" mass="10698">MIKFYYVTFSFTTQTNNTNTLNELVETQMWKQAIPSQTATIGSNSFEENHVSMLSSSQASQLITMPASTMSPNLCNTGESLIKLESLLPYKQAVHT</sequence>
<protein>
    <submittedName>
        <fullName evidence="1">KLTH0C06424p</fullName>
    </submittedName>
</protein>
<gene>
    <name evidence="1" type="ordered locus">KLTH0C06424g</name>
</gene>
<dbReference type="KEGG" id="lth:KLTH0C06424g"/>
<keyword evidence="2" id="KW-1185">Reference proteome</keyword>
<proteinExistence type="predicted"/>